<accession>A0A2P2IJ28</accession>
<proteinExistence type="predicted"/>
<name>A0A2P2IJ28_RHIMU</name>
<evidence type="ECO:0000313" key="1">
    <source>
        <dbReference type="EMBL" id="MBW81233.1"/>
    </source>
</evidence>
<protein>
    <submittedName>
        <fullName evidence="1">Uncharacterized protein</fullName>
    </submittedName>
</protein>
<dbReference type="AlphaFoldDB" id="A0A2P2IJ28"/>
<sequence length="26" mass="3144">MSGLKCKQWLTNNSQLQHIRIKKEKM</sequence>
<reference evidence="1" key="1">
    <citation type="submission" date="2018-02" db="EMBL/GenBank/DDBJ databases">
        <title>Rhizophora mucronata_Transcriptome.</title>
        <authorList>
            <person name="Meera S.P."/>
            <person name="Sreeshan A."/>
            <person name="Augustine A."/>
        </authorList>
    </citation>
    <scope>NUCLEOTIDE SEQUENCE</scope>
    <source>
        <tissue evidence="1">Leaf</tissue>
    </source>
</reference>
<organism evidence="1">
    <name type="scientific">Rhizophora mucronata</name>
    <name type="common">Asiatic mangrove</name>
    <dbReference type="NCBI Taxonomy" id="61149"/>
    <lineage>
        <taxon>Eukaryota</taxon>
        <taxon>Viridiplantae</taxon>
        <taxon>Streptophyta</taxon>
        <taxon>Embryophyta</taxon>
        <taxon>Tracheophyta</taxon>
        <taxon>Spermatophyta</taxon>
        <taxon>Magnoliopsida</taxon>
        <taxon>eudicotyledons</taxon>
        <taxon>Gunneridae</taxon>
        <taxon>Pentapetalae</taxon>
        <taxon>rosids</taxon>
        <taxon>fabids</taxon>
        <taxon>Malpighiales</taxon>
        <taxon>Rhizophoraceae</taxon>
        <taxon>Rhizophora</taxon>
    </lineage>
</organism>
<dbReference type="EMBL" id="GGEC01000750">
    <property type="protein sequence ID" value="MBW81233.1"/>
    <property type="molecule type" value="Transcribed_RNA"/>
</dbReference>